<evidence type="ECO:0000313" key="3">
    <source>
        <dbReference type="Proteomes" id="UP001153069"/>
    </source>
</evidence>
<dbReference type="Proteomes" id="UP001153069">
    <property type="component" value="Unassembled WGS sequence"/>
</dbReference>
<keyword evidence="3" id="KW-1185">Reference proteome</keyword>
<evidence type="ECO:0000313" key="2">
    <source>
        <dbReference type="EMBL" id="CAB9496391.1"/>
    </source>
</evidence>
<accession>A0A9N8H0P2</accession>
<name>A0A9N8H0P2_9STRA</name>
<dbReference type="AlphaFoldDB" id="A0A9N8H0P2"/>
<dbReference type="EMBL" id="CAICTM010000004">
    <property type="protein sequence ID" value="CAB9496391.1"/>
    <property type="molecule type" value="Genomic_DNA"/>
</dbReference>
<organism evidence="2 3">
    <name type="scientific">Seminavis robusta</name>
    <dbReference type="NCBI Taxonomy" id="568900"/>
    <lineage>
        <taxon>Eukaryota</taxon>
        <taxon>Sar</taxon>
        <taxon>Stramenopiles</taxon>
        <taxon>Ochrophyta</taxon>
        <taxon>Bacillariophyta</taxon>
        <taxon>Bacillariophyceae</taxon>
        <taxon>Bacillariophycidae</taxon>
        <taxon>Naviculales</taxon>
        <taxon>Naviculaceae</taxon>
        <taxon>Seminavis</taxon>
    </lineage>
</organism>
<gene>
    <name evidence="2" type="ORF">SEMRO_4_G003660.1</name>
</gene>
<comment type="caution">
    <text evidence="2">The sequence shown here is derived from an EMBL/GenBank/DDBJ whole genome shotgun (WGS) entry which is preliminary data.</text>
</comment>
<sequence length="223" mass="26044">MRSQRNTIDNAGTHQMKTESKVHAFLASQRRNCDEMQRAAARAKERRDMLGTQRDAEEKAVNALKEQLDKDKEQIDGKAEERLERKRMEHKFLEREYDFQHSELVNKRHKLDNMKKMLEEDRSNRALKLSKEQEAVRGLREYVNNQIHHNQKNQAKAPKLAMKLIQFELNGEFSEWGVWAKVLQEKAKATAHEVTKAQRKIKESQAIVNGYETRFGGGDNDTA</sequence>
<feature type="region of interest" description="Disordered" evidence="1">
    <location>
        <begin position="36"/>
        <end position="68"/>
    </location>
</feature>
<protein>
    <submittedName>
        <fullName evidence="2">Uncharacterized protein</fullName>
    </submittedName>
</protein>
<evidence type="ECO:0000256" key="1">
    <source>
        <dbReference type="SAM" id="MobiDB-lite"/>
    </source>
</evidence>
<reference evidence="2" key="1">
    <citation type="submission" date="2020-06" db="EMBL/GenBank/DDBJ databases">
        <authorList>
            <consortium name="Plant Systems Biology data submission"/>
        </authorList>
    </citation>
    <scope>NUCLEOTIDE SEQUENCE</scope>
    <source>
        <strain evidence="2">D6</strain>
    </source>
</reference>
<proteinExistence type="predicted"/>